<reference evidence="2 3" key="1">
    <citation type="submission" date="2014-02" db="EMBL/GenBank/DDBJ databases">
        <title>The Genome Sequence of Trichophyton rubrum (morphotype soudanense) CBS 452.61.</title>
        <authorList>
            <consortium name="The Broad Institute Genomics Platform"/>
            <person name="Cuomo C.A."/>
            <person name="White T.C."/>
            <person name="Graser Y."/>
            <person name="Martinez-Rossi N."/>
            <person name="Heitman J."/>
            <person name="Young S.K."/>
            <person name="Zeng Q."/>
            <person name="Gargeya S."/>
            <person name="Abouelleil A."/>
            <person name="Alvarado L."/>
            <person name="Chapman S.B."/>
            <person name="Gainer-Dewar J."/>
            <person name="Goldberg J."/>
            <person name="Griggs A."/>
            <person name="Gujja S."/>
            <person name="Hansen M."/>
            <person name="Howarth C."/>
            <person name="Imamovic A."/>
            <person name="Larimer J."/>
            <person name="Martinez D."/>
            <person name="Murphy C."/>
            <person name="Pearson M.D."/>
            <person name="Persinoti G."/>
            <person name="Poon T."/>
            <person name="Priest M."/>
            <person name="Roberts A.D."/>
            <person name="Saif S."/>
            <person name="Shea T.D."/>
            <person name="Sykes S.N."/>
            <person name="Wortman J."/>
            <person name="Nusbaum C."/>
            <person name="Birren B."/>
        </authorList>
    </citation>
    <scope>NUCLEOTIDE SEQUENCE [LARGE SCALE GENOMIC DNA]</scope>
    <source>
        <strain evidence="2 3">CBS 452.61</strain>
    </source>
</reference>
<organism evidence="2 3">
    <name type="scientific">Trichophyton soudanense CBS 452.61</name>
    <dbReference type="NCBI Taxonomy" id="1215331"/>
    <lineage>
        <taxon>Eukaryota</taxon>
        <taxon>Fungi</taxon>
        <taxon>Dikarya</taxon>
        <taxon>Ascomycota</taxon>
        <taxon>Pezizomycotina</taxon>
        <taxon>Eurotiomycetes</taxon>
        <taxon>Eurotiomycetidae</taxon>
        <taxon>Onygenales</taxon>
        <taxon>Arthrodermataceae</taxon>
        <taxon>Trichophyton</taxon>
    </lineage>
</organism>
<dbReference type="HOGENOM" id="CLU_2724029_0_0_1"/>
<sequence>MHIPVFLLFPILVLANPAPISPAPKNPLGSLQARSANYCCHPFPPGSNVSLLEKLAPLWRWHVWNTMLRIWE</sequence>
<name>A0A022Y689_TRISD</name>
<proteinExistence type="predicted"/>
<dbReference type="EMBL" id="KK208726">
    <property type="protein sequence ID" value="EZF78445.1"/>
    <property type="molecule type" value="Genomic_DNA"/>
</dbReference>
<feature type="signal peptide" evidence="1">
    <location>
        <begin position="1"/>
        <end position="15"/>
    </location>
</feature>
<feature type="chain" id="PRO_5013039870" evidence="1">
    <location>
        <begin position="16"/>
        <end position="72"/>
    </location>
</feature>
<dbReference type="OrthoDB" id="4130448at2759"/>
<accession>A0A022Y689</accession>
<keyword evidence="3" id="KW-1185">Reference proteome</keyword>
<protein>
    <submittedName>
        <fullName evidence="2">Uncharacterized protein</fullName>
    </submittedName>
</protein>
<keyword evidence="1" id="KW-0732">Signal</keyword>
<gene>
    <name evidence="2" type="ORF">H105_00597</name>
</gene>
<dbReference type="Proteomes" id="UP000023623">
    <property type="component" value="Unassembled WGS sequence"/>
</dbReference>
<evidence type="ECO:0000313" key="3">
    <source>
        <dbReference type="Proteomes" id="UP000023623"/>
    </source>
</evidence>
<evidence type="ECO:0000313" key="2">
    <source>
        <dbReference type="EMBL" id="EZF78445.1"/>
    </source>
</evidence>
<dbReference type="AlphaFoldDB" id="A0A022Y689"/>
<evidence type="ECO:0000256" key="1">
    <source>
        <dbReference type="SAM" id="SignalP"/>
    </source>
</evidence>